<evidence type="ECO:0000313" key="1">
    <source>
        <dbReference type="EMBL" id="KAJ8415282.1"/>
    </source>
</evidence>
<organism evidence="1 2">
    <name type="scientific">Aldrovandia affinis</name>
    <dbReference type="NCBI Taxonomy" id="143900"/>
    <lineage>
        <taxon>Eukaryota</taxon>
        <taxon>Metazoa</taxon>
        <taxon>Chordata</taxon>
        <taxon>Craniata</taxon>
        <taxon>Vertebrata</taxon>
        <taxon>Euteleostomi</taxon>
        <taxon>Actinopterygii</taxon>
        <taxon>Neopterygii</taxon>
        <taxon>Teleostei</taxon>
        <taxon>Notacanthiformes</taxon>
        <taxon>Halosauridae</taxon>
        <taxon>Aldrovandia</taxon>
    </lineage>
</organism>
<name>A0AAD7T7I0_9TELE</name>
<proteinExistence type="predicted"/>
<gene>
    <name evidence="1" type="ORF">AAFF_G00422620</name>
</gene>
<reference evidence="1" key="1">
    <citation type="journal article" date="2023" name="Science">
        <title>Genome structures resolve the early diversification of teleost fishes.</title>
        <authorList>
            <person name="Parey E."/>
            <person name="Louis A."/>
            <person name="Montfort J."/>
            <person name="Bouchez O."/>
            <person name="Roques C."/>
            <person name="Iampietro C."/>
            <person name="Lluch J."/>
            <person name="Castinel A."/>
            <person name="Donnadieu C."/>
            <person name="Desvignes T."/>
            <person name="Floi Bucao C."/>
            <person name="Jouanno E."/>
            <person name="Wen M."/>
            <person name="Mejri S."/>
            <person name="Dirks R."/>
            <person name="Jansen H."/>
            <person name="Henkel C."/>
            <person name="Chen W.J."/>
            <person name="Zahm M."/>
            <person name="Cabau C."/>
            <person name="Klopp C."/>
            <person name="Thompson A.W."/>
            <person name="Robinson-Rechavi M."/>
            <person name="Braasch I."/>
            <person name="Lecointre G."/>
            <person name="Bobe J."/>
            <person name="Postlethwait J.H."/>
            <person name="Berthelot C."/>
            <person name="Roest Crollius H."/>
            <person name="Guiguen Y."/>
        </authorList>
    </citation>
    <scope>NUCLEOTIDE SEQUENCE</scope>
    <source>
        <strain evidence="1">NC1722</strain>
    </source>
</reference>
<comment type="caution">
    <text evidence="1">The sequence shown here is derived from an EMBL/GenBank/DDBJ whole genome shotgun (WGS) entry which is preliminary data.</text>
</comment>
<dbReference type="Proteomes" id="UP001221898">
    <property type="component" value="Unassembled WGS sequence"/>
</dbReference>
<keyword evidence="2" id="KW-1185">Reference proteome</keyword>
<dbReference type="EMBL" id="JAINUG010000009">
    <property type="protein sequence ID" value="KAJ8415282.1"/>
    <property type="molecule type" value="Genomic_DNA"/>
</dbReference>
<sequence length="242" mass="27566">MLRDQSVQHIIDTCANLYLNGEDNIPADVADTFTLLIEKLKTCRSNSVKRSKERSIEEASQLLKKVQQQQLRVLQIKYILPLVRLLIAMQLEMPHISTACRKLDQMMQQLSEVNRSLVFEEMEACVMTLVDTEQILSVKDLQIVCMLLEDSTVGREVWRQAYPSLLCKVAEVFPVAMEQEATRNREWCYLAVKACLQMFQLLQGEVAPLVWEKDSGDLAVQNILRHLMPSSSERAPTGTPAS</sequence>
<protein>
    <submittedName>
        <fullName evidence="1">Uncharacterized protein</fullName>
    </submittedName>
</protein>
<accession>A0AAD7T7I0</accession>
<dbReference type="AlphaFoldDB" id="A0AAD7T7I0"/>
<evidence type="ECO:0000313" key="2">
    <source>
        <dbReference type="Proteomes" id="UP001221898"/>
    </source>
</evidence>